<dbReference type="GO" id="GO:0030430">
    <property type="term" value="C:host cell cytoplasm"/>
    <property type="evidence" value="ECO:0007669"/>
    <property type="project" value="UniProtKB-SubCell"/>
</dbReference>
<keyword evidence="4" id="KW-0863">Zinc-finger</keyword>
<proteinExistence type="inferred from homology"/>
<keyword evidence="2 7" id="KW-1048">Host nucleus</keyword>
<dbReference type="GO" id="GO:0042025">
    <property type="term" value="C:host cell nucleus"/>
    <property type="evidence" value="ECO:0007669"/>
    <property type="project" value="UniProtKB-SubCell"/>
</dbReference>
<keyword evidence="3" id="KW-0479">Metal-binding</keyword>
<gene>
    <name evidence="9" type="ORF">RHVP-L.68</name>
    <name evidence="8" type="ORF">RHVP.68</name>
</gene>
<evidence type="ECO:0000313" key="11">
    <source>
        <dbReference type="Proteomes" id="UP000164320"/>
    </source>
</evidence>
<name>E9M5Q2_9GAMA</name>
<evidence type="ECO:0000313" key="9">
    <source>
        <dbReference type="EMBL" id="ADW24492.1"/>
    </source>
</evidence>
<organism evidence="8 10">
    <name type="scientific">Cricetid gammaherpesvirus 2</name>
    <dbReference type="NCBI Taxonomy" id="1605972"/>
    <lineage>
        <taxon>Viruses</taxon>
        <taxon>Duplodnaviria</taxon>
        <taxon>Heunggongvirae</taxon>
        <taxon>Peploviricota</taxon>
        <taxon>Herviviricetes</taxon>
        <taxon>Herpesvirales</taxon>
        <taxon>Orthoherpesviridae</taxon>
        <taxon>Gammaherpesvirinae</taxon>
        <taxon>Rhadinovirus</taxon>
        <taxon>Rhadinovirus cricetidgamma2</taxon>
    </lineage>
</organism>
<comment type="similarity">
    <text evidence="1 7">Belongs to the herpesviridae UL32 protein family.</text>
</comment>
<evidence type="ECO:0000256" key="3">
    <source>
        <dbReference type="ARBA" id="ARBA00022723"/>
    </source>
</evidence>
<dbReference type="Pfam" id="PF01673">
    <property type="entry name" value="Herpes_env"/>
    <property type="match status" value="2"/>
</dbReference>
<evidence type="ECO:0000256" key="2">
    <source>
        <dbReference type="ARBA" id="ARBA00022562"/>
    </source>
</evidence>
<dbReference type="Proteomes" id="UP000134313">
    <property type="component" value="Segment"/>
</dbReference>
<evidence type="ECO:0000256" key="4">
    <source>
        <dbReference type="ARBA" id="ARBA00022771"/>
    </source>
</evidence>
<dbReference type="EMBL" id="HQ698924">
    <property type="protein sequence ID" value="ADW24492.1"/>
    <property type="molecule type" value="Genomic_DNA"/>
</dbReference>
<dbReference type="PROSITE" id="PS51988">
    <property type="entry name" value="HERPESVIRUS_UL32"/>
    <property type="match status" value="1"/>
</dbReference>
<evidence type="ECO:0000256" key="5">
    <source>
        <dbReference type="ARBA" id="ARBA00022833"/>
    </source>
</evidence>
<evidence type="ECO:0000256" key="7">
    <source>
        <dbReference type="RuleBase" id="RU364029"/>
    </source>
</evidence>
<dbReference type="EMBL" id="HQ221963">
    <property type="protein sequence ID" value="ADW24410.1"/>
    <property type="molecule type" value="Genomic_DNA"/>
</dbReference>
<dbReference type="Proteomes" id="UP000164320">
    <property type="component" value="Genome"/>
</dbReference>
<keyword evidence="10" id="KW-1185">Reference proteome</keyword>
<comment type="subcellular location">
    <subcellularLocation>
        <location evidence="7">Host cytoplasm</location>
    </subcellularLocation>
    <subcellularLocation>
        <location evidence="7">Host nucleus</location>
    </subcellularLocation>
</comment>
<dbReference type="OrthoDB" id="3440at10239"/>
<evidence type="ECO:0000313" key="10">
    <source>
        <dbReference type="Proteomes" id="UP000134313"/>
    </source>
</evidence>
<reference evidence="10 11" key="1">
    <citation type="journal article" date="2011" name="J. Virol.">
        <title>Identification and sequencing of a novel rodent gammaherpesvirus that establishes acute and latent infection in laboratory mice.</title>
        <authorList>
            <person name="Loh J."/>
            <person name="Zhao G."/>
            <person name="Nelson C.A."/>
            <person name="Coder P."/>
            <person name="Droit L."/>
            <person name="Handley S.A."/>
            <person name="Johnson L.S."/>
            <person name="Vachharajani P."/>
            <person name="Guzman H."/>
            <person name="Tesh R.B."/>
            <person name="Wang D."/>
            <person name="Fremont D.H."/>
            <person name="Virgin H.W."/>
        </authorList>
    </citation>
    <scope>NUCLEOTIDE SEQUENCE [LARGE SCALE GENOMIC DNA]</scope>
</reference>
<keyword evidence="6 7" id="KW-1035">Host cytoplasm</keyword>
<protein>
    <recommendedName>
        <fullName evidence="7">Packaging protein UL32</fullName>
    </recommendedName>
</protein>
<sequence>MYTPWANTTVSKHRNTLAHVISASYLPDLEETAFENPTLSHITSVLSATVSCAVCDLLLETSRAHAVPDEFFQDYATICFYALHAPVTWSSTVITMADMCEIYEIHFGPCNHLNTGMREGSLLGVNFYLHFFSRRCFQHINPNNLVFLDYENTFKCQLITSCLTGANCVQDFGSSMRACYDGETAQRDFSKLWARHEIQSPPHPSSQSLSPLTAFFTDSKKKSLLSLFSSHWQATRLLDQLPSSKTTASLPLAADPPSDARMSDGPCLISFPFCTREKNNTHGLCVLCECLACHPGAVSALNSLKETILHCLENNSSLLTRTQHILTNIQDSPLIPDPELKIIIQSRSPQEIHKHLFCDMQCAINSARTHPGILFSVPEPLKYSTLQLKLATGQYLDKNILLENQHLELLALAAKTCQLAPVPAKHKGDIIKELYKLARANTEKILSPIHAIHSYV</sequence>
<evidence type="ECO:0000313" key="8">
    <source>
        <dbReference type="EMBL" id="ADW24410.1"/>
    </source>
</evidence>
<dbReference type="RefSeq" id="YP_004207905.1">
    <property type="nucleotide sequence ID" value="NC_015049.1"/>
</dbReference>
<comment type="function">
    <text evidence="7">Plays a role in efficient localization of neo-synthesized capsids to nuclear replication compartments, thereby controlling cleavage and packaging of virus genomic DNA.</text>
</comment>
<dbReference type="GeneID" id="10192260"/>
<dbReference type="InterPro" id="IPR002597">
    <property type="entry name" value="Herpes_env"/>
</dbReference>
<dbReference type="KEGG" id="vg:10192260"/>
<evidence type="ECO:0000256" key="6">
    <source>
        <dbReference type="ARBA" id="ARBA00023200"/>
    </source>
</evidence>
<evidence type="ECO:0000256" key="1">
    <source>
        <dbReference type="ARBA" id="ARBA00005235"/>
    </source>
</evidence>
<accession>E9M5Q2</accession>
<keyword evidence="5" id="KW-0862">Zinc</keyword>
<dbReference type="GO" id="GO:0008270">
    <property type="term" value="F:zinc ion binding"/>
    <property type="evidence" value="ECO:0007669"/>
    <property type="project" value="UniProtKB-KW"/>
</dbReference>
<dbReference type="GO" id="GO:0019031">
    <property type="term" value="C:viral envelope"/>
    <property type="evidence" value="ECO:0007669"/>
    <property type="project" value="InterPro"/>
</dbReference>